<evidence type="ECO:0000256" key="16">
    <source>
        <dbReference type="ARBA" id="ARBA00038164"/>
    </source>
</evidence>
<evidence type="ECO:0000313" key="21">
    <source>
        <dbReference type="Proteomes" id="UP000887561"/>
    </source>
</evidence>
<keyword evidence="13" id="KW-0472">Membrane</keyword>
<dbReference type="InterPro" id="IPR006196">
    <property type="entry name" value="RNA-binding_domain_S1_IF1"/>
</dbReference>
<dbReference type="PROSITE" id="PS50222">
    <property type="entry name" value="EF_HAND_2"/>
    <property type="match status" value="2"/>
</dbReference>
<accession>A0A915MRI5</accession>
<evidence type="ECO:0000259" key="19">
    <source>
        <dbReference type="PROSITE" id="PS50222"/>
    </source>
</evidence>
<dbReference type="GO" id="GO:0005509">
    <property type="term" value="F:calcium ion binding"/>
    <property type="evidence" value="ECO:0007669"/>
    <property type="project" value="InterPro"/>
</dbReference>
<keyword evidence="10" id="KW-0677">Repeat</keyword>
<keyword evidence="4" id="KW-0813">Transport</keyword>
<feature type="domain" description="EF-hand" evidence="19">
    <location>
        <begin position="249"/>
        <end position="284"/>
    </location>
</feature>
<evidence type="ECO:0000256" key="10">
    <source>
        <dbReference type="ARBA" id="ARBA00022737"/>
    </source>
</evidence>
<keyword evidence="14" id="KW-0539">Nucleus</keyword>
<evidence type="ECO:0000256" key="13">
    <source>
        <dbReference type="ARBA" id="ARBA00023136"/>
    </source>
</evidence>
<evidence type="ECO:0000256" key="9">
    <source>
        <dbReference type="ARBA" id="ARBA00022723"/>
    </source>
</evidence>
<protein>
    <submittedName>
        <fullName evidence="22">Eukaryotic translation initiation factor 1A domain-containing protein</fullName>
    </submittedName>
</protein>
<feature type="compositionally biased region" description="Acidic residues" evidence="18">
    <location>
        <begin position="140"/>
        <end position="169"/>
    </location>
</feature>
<evidence type="ECO:0000256" key="7">
    <source>
        <dbReference type="ARBA" id="ARBA00022553"/>
    </source>
</evidence>
<evidence type="ECO:0000256" key="5">
    <source>
        <dbReference type="ARBA" id="ARBA00022475"/>
    </source>
</evidence>
<dbReference type="PROSITE" id="PS50832">
    <property type="entry name" value="S1_IF1_TYPE"/>
    <property type="match status" value="1"/>
</dbReference>
<keyword evidence="15" id="KW-0449">Lipoprotein</keyword>
<dbReference type="InterPro" id="IPR012340">
    <property type="entry name" value="NA-bd_OB-fold"/>
</dbReference>
<dbReference type="Gene3D" id="1.10.238.10">
    <property type="entry name" value="EF-hand"/>
    <property type="match status" value="1"/>
</dbReference>
<dbReference type="GO" id="GO:0015031">
    <property type="term" value="P:protein transport"/>
    <property type="evidence" value="ECO:0007669"/>
    <property type="project" value="UniProtKB-KW"/>
</dbReference>
<dbReference type="InterPro" id="IPR051875">
    <property type="entry name" value="Calcineurin_B_homologous"/>
</dbReference>
<comment type="subcellular location">
    <subcellularLocation>
        <location evidence="2">Cell membrane</location>
    </subcellularLocation>
    <subcellularLocation>
        <location evidence="3">Cytoplasm</location>
    </subcellularLocation>
    <subcellularLocation>
        <location evidence="1">Nucleus</location>
    </subcellularLocation>
</comment>
<evidence type="ECO:0000256" key="3">
    <source>
        <dbReference type="ARBA" id="ARBA00004496"/>
    </source>
</evidence>
<keyword evidence="5" id="KW-1003">Cell membrane</keyword>
<evidence type="ECO:0000256" key="8">
    <source>
        <dbReference type="ARBA" id="ARBA00022707"/>
    </source>
</evidence>
<evidence type="ECO:0000256" key="2">
    <source>
        <dbReference type="ARBA" id="ARBA00004236"/>
    </source>
</evidence>
<dbReference type="InterPro" id="IPR002048">
    <property type="entry name" value="EF_hand_dom"/>
</dbReference>
<evidence type="ECO:0000256" key="18">
    <source>
        <dbReference type="SAM" id="MobiDB-lite"/>
    </source>
</evidence>
<dbReference type="InterPro" id="IPR001253">
    <property type="entry name" value="TIF_eIF-1A"/>
</dbReference>
<keyword evidence="9" id="KW-0479">Metal-binding</keyword>
<evidence type="ECO:0000256" key="14">
    <source>
        <dbReference type="ARBA" id="ARBA00023242"/>
    </source>
</evidence>
<dbReference type="AlphaFoldDB" id="A0A915MRI5"/>
<evidence type="ECO:0000259" key="20">
    <source>
        <dbReference type="PROSITE" id="PS50832"/>
    </source>
</evidence>
<evidence type="ECO:0000256" key="6">
    <source>
        <dbReference type="ARBA" id="ARBA00022490"/>
    </source>
</evidence>
<feature type="domain" description="S1-like" evidence="20">
    <location>
        <begin position="15"/>
        <end position="90"/>
    </location>
</feature>
<keyword evidence="17" id="KW-0396">Initiation factor</keyword>
<dbReference type="Pfam" id="PF01176">
    <property type="entry name" value="eIF-1a"/>
    <property type="match status" value="1"/>
</dbReference>
<keyword evidence="12" id="KW-0653">Protein transport</keyword>
<sequence>MPKTTQKKYITNQLIQTLVEELEEGQFVAKILASRGNNLHEVESFNGENFLVSMPSRFRRTLWVRRGNFIIVQPIEEGDKVKAEIVHVLDVENISNLIEKGKWPERFLKEGELLTKRRKKFDENGKEEDEDSSMFPPTSSEEDEDDNEADEADNEDNDNSEVYDEDDCNDDKMEDDKNFQSRGYLDREDFLRIPELAINPLGDRIVDAFFTDHGVNDPETDARINFRQFVKVLAHFRPMSKSKPNIVNSREQKLKFAFSMYDLNKNGYITRDEFKFILNMMVGSNITPDQLDSIADRTITEADADKDGKISFEEFCKAMERTDVDQKMSIRFLN</sequence>
<name>A0A915MRI5_MELJA</name>
<evidence type="ECO:0000256" key="12">
    <source>
        <dbReference type="ARBA" id="ARBA00022927"/>
    </source>
</evidence>
<dbReference type="SUPFAM" id="SSF50249">
    <property type="entry name" value="Nucleic acid-binding proteins"/>
    <property type="match status" value="1"/>
</dbReference>
<evidence type="ECO:0000256" key="11">
    <source>
        <dbReference type="ARBA" id="ARBA00022837"/>
    </source>
</evidence>
<keyword evidence="8" id="KW-0519">Myristate</keyword>
<dbReference type="GO" id="GO:0005737">
    <property type="term" value="C:cytoplasm"/>
    <property type="evidence" value="ECO:0007669"/>
    <property type="project" value="UniProtKB-SubCell"/>
</dbReference>
<keyword evidence="17" id="KW-0648">Protein biosynthesis</keyword>
<dbReference type="GO" id="GO:0005634">
    <property type="term" value="C:nucleus"/>
    <property type="evidence" value="ECO:0007669"/>
    <property type="project" value="UniProtKB-SubCell"/>
</dbReference>
<evidence type="ECO:0000313" key="22">
    <source>
        <dbReference type="WBParaSite" id="scaffold4529_cov179.g8288"/>
    </source>
</evidence>
<keyword evidence="7" id="KW-0597">Phosphoprotein</keyword>
<evidence type="ECO:0000256" key="1">
    <source>
        <dbReference type="ARBA" id="ARBA00004123"/>
    </source>
</evidence>
<dbReference type="PROSITE" id="PS00018">
    <property type="entry name" value="EF_HAND_1"/>
    <property type="match status" value="2"/>
</dbReference>
<dbReference type="Gene3D" id="2.40.50.140">
    <property type="entry name" value="Nucleic acid-binding proteins"/>
    <property type="match status" value="1"/>
</dbReference>
<dbReference type="GO" id="GO:0003743">
    <property type="term" value="F:translation initiation factor activity"/>
    <property type="evidence" value="ECO:0007669"/>
    <property type="project" value="UniProtKB-UniRule"/>
</dbReference>
<dbReference type="SMART" id="SM00054">
    <property type="entry name" value="EFh"/>
    <property type="match status" value="2"/>
</dbReference>
<comment type="similarity">
    <text evidence="16">Belongs to the calcineurin regulatory subunit family. CHP subfamily.</text>
</comment>
<evidence type="ECO:0000256" key="15">
    <source>
        <dbReference type="ARBA" id="ARBA00023288"/>
    </source>
</evidence>
<dbReference type="InterPro" id="IPR011992">
    <property type="entry name" value="EF-hand-dom_pair"/>
</dbReference>
<evidence type="ECO:0000256" key="4">
    <source>
        <dbReference type="ARBA" id="ARBA00022448"/>
    </source>
</evidence>
<feature type="compositionally biased region" description="Basic and acidic residues" evidence="18">
    <location>
        <begin position="170"/>
        <end position="179"/>
    </location>
</feature>
<keyword evidence="6" id="KW-0963">Cytoplasm</keyword>
<feature type="region of interest" description="Disordered" evidence="18">
    <location>
        <begin position="119"/>
        <end position="179"/>
    </location>
</feature>
<dbReference type="SUPFAM" id="SSF47473">
    <property type="entry name" value="EF-hand"/>
    <property type="match status" value="1"/>
</dbReference>
<dbReference type="Pfam" id="PF13499">
    <property type="entry name" value="EF-hand_7"/>
    <property type="match status" value="1"/>
</dbReference>
<dbReference type="SMART" id="SM00652">
    <property type="entry name" value="eIF1a"/>
    <property type="match status" value="1"/>
</dbReference>
<reference evidence="22" key="1">
    <citation type="submission" date="2022-11" db="UniProtKB">
        <authorList>
            <consortium name="WormBaseParasite"/>
        </authorList>
    </citation>
    <scope>IDENTIFICATION</scope>
</reference>
<organism evidence="21 22">
    <name type="scientific">Meloidogyne javanica</name>
    <name type="common">Root-knot nematode worm</name>
    <dbReference type="NCBI Taxonomy" id="6303"/>
    <lineage>
        <taxon>Eukaryota</taxon>
        <taxon>Metazoa</taxon>
        <taxon>Ecdysozoa</taxon>
        <taxon>Nematoda</taxon>
        <taxon>Chromadorea</taxon>
        <taxon>Rhabditida</taxon>
        <taxon>Tylenchina</taxon>
        <taxon>Tylenchomorpha</taxon>
        <taxon>Tylenchoidea</taxon>
        <taxon>Meloidogynidae</taxon>
        <taxon>Meloidogyninae</taxon>
        <taxon>Meloidogyne</taxon>
        <taxon>Meloidogyne incognita group</taxon>
    </lineage>
</organism>
<dbReference type="CDD" id="cd00051">
    <property type="entry name" value="EFh"/>
    <property type="match status" value="1"/>
</dbReference>
<dbReference type="Proteomes" id="UP000887561">
    <property type="component" value="Unplaced"/>
</dbReference>
<keyword evidence="11" id="KW-0106">Calcium</keyword>
<dbReference type="WBParaSite" id="scaffold4529_cov179.g8288">
    <property type="protein sequence ID" value="scaffold4529_cov179.g8288"/>
    <property type="gene ID" value="scaffold4529_cov179.g8288"/>
</dbReference>
<proteinExistence type="inferred from homology"/>
<evidence type="ECO:0000256" key="17">
    <source>
        <dbReference type="PROSITE-ProRule" id="PRU00181"/>
    </source>
</evidence>
<dbReference type="GO" id="GO:0005886">
    <property type="term" value="C:plasma membrane"/>
    <property type="evidence" value="ECO:0007669"/>
    <property type="project" value="UniProtKB-SubCell"/>
</dbReference>
<feature type="domain" description="EF-hand" evidence="19">
    <location>
        <begin position="290"/>
        <end position="325"/>
    </location>
</feature>
<keyword evidence="21" id="KW-1185">Reference proteome</keyword>
<dbReference type="GO" id="GO:0003723">
    <property type="term" value="F:RNA binding"/>
    <property type="evidence" value="ECO:0007669"/>
    <property type="project" value="InterPro"/>
</dbReference>
<dbReference type="PANTHER" id="PTHR46002">
    <property type="entry name" value="EG:114D9.1 PROTEIN-RELATED"/>
    <property type="match status" value="1"/>
</dbReference>
<dbReference type="InterPro" id="IPR018247">
    <property type="entry name" value="EF_Hand_1_Ca_BS"/>
</dbReference>